<reference evidence="2" key="1">
    <citation type="submission" date="2016-11" db="UniProtKB">
        <authorList>
            <consortium name="WormBaseParasite"/>
        </authorList>
    </citation>
    <scope>IDENTIFICATION</scope>
    <source>
        <strain evidence="2">KR3021</strain>
    </source>
</reference>
<protein>
    <submittedName>
        <fullName evidence="2">Essential MCU regulator, mitochondrial</fullName>
    </submittedName>
</protein>
<accession>A0AC35U5G5</accession>
<proteinExistence type="predicted"/>
<organism evidence="1 2">
    <name type="scientific">Rhabditophanes sp. KR3021</name>
    <dbReference type="NCBI Taxonomy" id="114890"/>
    <lineage>
        <taxon>Eukaryota</taxon>
        <taxon>Metazoa</taxon>
        <taxon>Ecdysozoa</taxon>
        <taxon>Nematoda</taxon>
        <taxon>Chromadorea</taxon>
        <taxon>Rhabditida</taxon>
        <taxon>Tylenchina</taxon>
        <taxon>Panagrolaimomorpha</taxon>
        <taxon>Strongyloidoidea</taxon>
        <taxon>Alloionematidae</taxon>
        <taxon>Rhabditophanes</taxon>
    </lineage>
</organism>
<evidence type="ECO:0000313" key="1">
    <source>
        <dbReference type="Proteomes" id="UP000095286"/>
    </source>
</evidence>
<dbReference type="WBParaSite" id="RSKR_0000786100.1">
    <property type="protein sequence ID" value="RSKR_0000786100.1"/>
    <property type="gene ID" value="RSKR_0000786100"/>
</dbReference>
<name>A0AC35U5G5_9BILA</name>
<evidence type="ECO:0000313" key="2">
    <source>
        <dbReference type="WBParaSite" id="RSKR_0000786100.1"/>
    </source>
</evidence>
<dbReference type="Proteomes" id="UP000095286">
    <property type="component" value="Unplaced"/>
</dbReference>
<sequence>MAHCLHCQLFYKGKLTYFQRRSLMHAIILNNSREDAGNYSESNPLITPVPHTTSFINLFLILCIFIAFLVMIVICALYGSCPTEDDEDEDEFDFNAVIPLRENLF</sequence>